<dbReference type="Pfam" id="PF10031">
    <property type="entry name" value="DUF2273"/>
    <property type="match status" value="1"/>
</dbReference>
<keyword evidence="1" id="KW-0812">Transmembrane</keyword>
<keyword evidence="1" id="KW-0472">Membrane</keyword>
<evidence type="ECO:0000313" key="2">
    <source>
        <dbReference type="EMBL" id="MDR6224650.1"/>
    </source>
</evidence>
<organism evidence="2 3">
    <name type="scientific">Desmospora profundinema</name>
    <dbReference type="NCBI Taxonomy" id="1571184"/>
    <lineage>
        <taxon>Bacteria</taxon>
        <taxon>Bacillati</taxon>
        <taxon>Bacillota</taxon>
        <taxon>Bacilli</taxon>
        <taxon>Bacillales</taxon>
        <taxon>Thermoactinomycetaceae</taxon>
        <taxon>Desmospora</taxon>
    </lineage>
</organism>
<dbReference type="Proteomes" id="UP001185012">
    <property type="component" value="Unassembled WGS sequence"/>
</dbReference>
<name>A0ABU1ILJ2_9BACL</name>
<dbReference type="InterPro" id="IPR018730">
    <property type="entry name" value="DUF2273"/>
</dbReference>
<dbReference type="RefSeq" id="WP_309862148.1">
    <property type="nucleotide sequence ID" value="NZ_JAVDQG010000001.1"/>
</dbReference>
<reference evidence="2 3" key="1">
    <citation type="submission" date="2023-07" db="EMBL/GenBank/DDBJ databases">
        <title>Genomic Encyclopedia of Type Strains, Phase IV (KMG-IV): sequencing the most valuable type-strain genomes for metagenomic binning, comparative biology and taxonomic classification.</title>
        <authorList>
            <person name="Goeker M."/>
        </authorList>
    </citation>
    <scope>NUCLEOTIDE SEQUENCE [LARGE SCALE GENOMIC DNA]</scope>
    <source>
        <strain evidence="2 3">DSM 45903</strain>
    </source>
</reference>
<evidence type="ECO:0000313" key="3">
    <source>
        <dbReference type="Proteomes" id="UP001185012"/>
    </source>
</evidence>
<accession>A0ABU1ILJ2</accession>
<proteinExistence type="predicted"/>
<comment type="caution">
    <text evidence="2">The sequence shown here is derived from an EMBL/GenBank/DDBJ whole genome shotgun (WGS) entry which is preliminary data.</text>
</comment>
<dbReference type="EMBL" id="JAVDQG010000001">
    <property type="protein sequence ID" value="MDR6224650.1"/>
    <property type="molecule type" value="Genomic_DNA"/>
</dbReference>
<gene>
    <name evidence="2" type="ORF">JOE21_000638</name>
</gene>
<protein>
    <submittedName>
        <fullName evidence="2">Membrane protein</fullName>
    </submittedName>
</protein>
<sequence>MEQLWETHRGRLTGLVIGLILGLIYLIAGFWKAIGFGAFLLAGYLIGQQLDDRDGFKDMLETVNPGKWLRK</sequence>
<keyword evidence="1" id="KW-1133">Transmembrane helix</keyword>
<feature type="transmembrane region" description="Helical" evidence="1">
    <location>
        <begin position="12"/>
        <end position="31"/>
    </location>
</feature>
<evidence type="ECO:0000256" key="1">
    <source>
        <dbReference type="SAM" id="Phobius"/>
    </source>
</evidence>
<keyword evidence="3" id="KW-1185">Reference proteome</keyword>